<evidence type="ECO:0000313" key="7">
    <source>
        <dbReference type="Proteomes" id="UP000027665"/>
    </source>
</evidence>
<dbReference type="STRING" id="2754.EH55_06575"/>
<dbReference type="Gene3D" id="1.50.10.20">
    <property type="match status" value="1"/>
</dbReference>
<proteinExistence type="inferred from homology"/>
<evidence type="ECO:0000256" key="1">
    <source>
        <dbReference type="ARBA" id="ARBA00010556"/>
    </source>
</evidence>
<organism evidence="6 7">
    <name type="scientific">Synergistes jonesii</name>
    <dbReference type="NCBI Taxonomy" id="2754"/>
    <lineage>
        <taxon>Bacteria</taxon>
        <taxon>Thermotogati</taxon>
        <taxon>Synergistota</taxon>
        <taxon>Synergistia</taxon>
        <taxon>Synergistales</taxon>
        <taxon>Synergistaceae</taxon>
        <taxon>Synergistes</taxon>
    </lineage>
</organism>
<dbReference type="SUPFAM" id="SSF48239">
    <property type="entry name" value="Terpenoid cyclases/Protein prenyltransferases"/>
    <property type="match status" value="1"/>
</dbReference>
<dbReference type="SMART" id="SM01360">
    <property type="entry name" value="A2M"/>
    <property type="match status" value="1"/>
</dbReference>
<comment type="similarity">
    <text evidence="1">Belongs to the protease inhibitor I39 (alpha-2-macroglobulin) family. Bacterial alpha-2-macroglobulin subfamily.</text>
</comment>
<dbReference type="InterPro" id="IPR041203">
    <property type="entry name" value="Bact_A2M_MG5"/>
</dbReference>
<dbReference type="Pfam" id="PF17972">
    <property type="entry name" value="bMG5"/>
    <property type="match status" value="1"/>
</dbReference>
<evidence type="ECO:0000259" key="4">
    <source>
        <dbReference type="SMART" id="SM01359"/>
    </source>
</evidence>
<evidence type="ECO:0000259" key="5">
    <source>
        <dbReference type="SMART" id="SM01360"/>
    </source>
</evidence>
<dbReference type="InterPro" id="IPR021868">
    <property type="entry name" value="Alpha_2_Macroglob_MG3"/>
</dbReference>
<dbReference type="eggNOG" id="COG2373">
    <property type="taxonomic scope" value="Bacteria"/>
</dbReference>
<dbReference type="InterPro" id="IPR011625">
    <property type="entry name" value="A2M_N_BRD"/>
</dbReference>
<feature type="chain" id="PRO_5001689957" description="Alpha-2-macroglobulin domain-containing protein" evidence="3">
    <location>
        <begin position="24"/>
        <end position="1769"/>
    </location>
</feature>
<dbReference type="OrthoDB" id="9767116at2"/>
<dbReference type="InterPro" id="IPR002890">
    <property type="entry name" value="MG2"/>
</dbReference>
<dbReference type="PANTHER" id="PTHR40094">
    <property type="entry name" value="ALPHA-2-MACROGLOBULIN HOMOLOG"/>
    <property type="match status" value="1"/>
</dbReference>
<evidence type="ECO:0000256" key="3">
    <source>
        <dbReference type="SAM" id="SignalP"/>
    </source>
</evidence>
<feature type="signal peptide" evidence="3">
    <location>
        <begin position="1"/>
        <end position="23"/>
    </location>
</feature>
<dbReference type="SMART" id="SM01359">
    <property type="entry name" value="A2M_N_2"/>
    <property type="match status" value="1"/>
</dbReference>
<name>A0A073IRG4_9BACT</name>
<dbReference type="PANTHER" id="PTHR40094:SF1">
    <property type="entry name" value="UBIQUITIN DOMAIN-CONTAINING PROTEIN"/>
    <property type="match status" value="1"/>
</dbReference>
<dbReference type="Pfam" id="PF17973">
    <property type="entry name" value="bMG10"/>
    <property type="match status" value="1"/>
</dbReference>
<dbReference type="InterPro" id="IPR041246">
    <property type="entry name" value="Bact_MG10"/>
</dbReference>
<dbReference type="InterPro" id="IPR001599">
    <property type="entry name" value="Macroglobln_a2"/>
</dbReference>
<dbReference type="EMBL" id="JMKI01000036">
    <property type="protein sequence ID" value="KEJ92041.1"/>
    <property type="molecule type" value="Genomic_DNA"/>
</dbReference>
<dbReference type="Pfam" id="PF07703">
    <property type="entry name" value="A2M_BRD"/>
    <property type="match status" value="1"/>
</dbReference>
<comment type="caution">
    <text evidence="6">The sequence shown here is derived from an EMBL/GenBank/DDBJ whole genome shotgun (WGS) entry which is preliminary data.</text>
</comment>
<dbReference type="Proteomes" id="UP000027665">
    <property type="component" value="Unassembled WGS sequence"/>
</dbReference>
<keyword evidence="2 3" id="KW-0732">Signal</keyword>
<evidence type="ECO:0000256" key="2">
    <source>
        <dbReference type="ARBA" id="ARBA00022729"/>
    </source>
</evidence>
<keyword evidence="7" id="KW-1185">Reference proteome</keyword>
<evidence type="ECO:0000313" key="6">
    <source>
        <dbReference type="EMBL" id="KEJ92041.1"/>
    </source>
</evidence>
<dbReference type="InterPro" id="IPR051802">
    <property type="entry name" value="YfhM-like"/>
</dbReference>
<sequence>MDKKYGRASLIAAALAALALAFAAPRLGAGGFRVREFSPRGEAQRSAEIKCVFSGAVVSGDVIGAPLAPGAYPLTFSPEISGFGRWTDASTFALAPSGGLAAATRFSASAAEGLRDLQGRPLSGAKEFSFSTPPLEFLGVKQIDFSEEEGSVTFELSFSLPVEPRRFGGYARVSDEKGRAVDFSTESGGDAKKLLLKLSGVSDGEATLEIAEGFASAAGPLGLVKARSAKLKCSPVLEVRDSNAFSEMDGGRIVIETTAPVDLARAAAFVELSPKADFSVEPAPGGFAIFGAFRPQERVRVEVKKGLPCAARPSAALAESWSRAFIFPDVAAQLRFSDGGRLLSPSGSLRLPIESVNVDKIRVIVNELYANNIAYAMRGGDDPNDRGLSRLAAEREYLVRGRPNAPARRALDMAPLIGGRRGVFMVRAFSEDERGFCEASCVVNVSDLGLSVTLGAKEALARVLSVSSGAPLAGVGVSLLSWENQIIGRGVSGADGTAKISLKSPAEGGHPVIAIASNGKDTAYLRFDGGLYRGNDDFDSSGEEWLRGGYSAYCYTPRDIFRPGDEVPVMAVVRGADGRAPRPFPLTVKLYSPEGRVWASKGAMLTKEGTLLAEFKLPPEAPTGGWSAEIYAPGANEPIGRRDFYTEEFAAPRLFVEAKGGKARLTADESCEIELSGRYTFGNPAAAMRYEAELSTKRRELSYKGWKGFSFADEEAEFVPENDFIASGALNAGGLAKFALGGEGRASRSALDLALRCGVMEDGGRWTYKTLTIAWYPSEFLAGVEVRRDVSPHRELSFRAAAVTPDGKGAPAAELKYSLFRRVSRAVTFESGGRGARDTLKELIPRGSGSLKLSGGVGSASVNIKEAGEYVLRVETPDGKSRASALIYAYGAGGAEAQLPDVALITMDKKIYKVGETAKIKVKSPFAGSLLISAETTDVIWSAAKRMEGREAEFSLPVTEKMRPNAWITAQVVRPAQRDGAPARAAGAAPLMVDNAKSRLGVEIEKRERLKQGKNKISVHVKDSEGRGRAADVTLMIVDETVLGLTGYASPAPWKHFSARRALGTETYDIYGSLITPERAAEALRAAGGGAADENALLKSSLSPVQARRFRLLSIVKRARSGAGGRCDVEVEMPEFSGAVRIMAVAAAADAEGSAESAAQAGGEIVTEFSLPRFAADGDEFLSAARIFNNARRDVSVNFTIKCENSGARLTTKEKTSRSVKIAEGSSAVLPFAFKAEGSGVVKVVCETEEAGSGEKTRSVTEFPVRPAAPRVTESRSAVVEPGASLSFNVPDDPKKSGYAEARVTLSAAPAMSLSALAEFLVTYPYGCTEQTVSSAWALLLQPELVKEIDPALADRAALAARIEKIAKSQSWDGGFPRWSGEGASSPWESLYAAHFLFEARRLGEKVPQEALRAAQDYARALLPAMPEDDGDAAWRATLSRRAYAAFVLTLAGEPPLGWMENLRGKIGEIEPDGRLLLACAYAAAGEKAEAKKIVGERVAASRERPGRDENYASALRDKALSLLASAYIDPAGADAAARAGELLKALEKNGRYNTQEGGFAMAALGRWLAGRPRDGVPSGSLSHGGKRELVDEKKRSAALSGTGSYTAENGGKSRLYAAWSLSYIPEGLIPARDDGIELRQSVTDRSGKEIGAEVARGEALTALVTLTPKGGALRSVAAVLPLPAGFEIENPRLTGGEEENAGGVRSEIRDDRLILFVDELDKPLKWRYSLRAVTAGSFAVPQIYAECMYDAGVSSVSGGGNIKVNEGK</sequence>
<feature type="domain" description="Alpha-2-macroglobulin bait region" evidence="4">
    <location>
        <begin position="902"/>
        <end position="1045"/>
    </location>
</feature>
<dbReference type="RefSeq" id="WP_037976793.1">
    <property type="nucleotide sequence ID" value="NZ_JMKI01000036.1"/>
</dbReference>
<reference evidence="6 7" key="1">
    <citation type="submission" date="2014-04" db="EMBL/GenBank/DDBJ databases">
        <title>Draft Genome Sequence of Synergistes jonesii.</title>
        <authorList>
            <person name="Coil D.A."/>
            <person name="Eisen J.A."/>
            <person name="Holland-Moritz H.E."/>
        </authorList>
    </citation>
    <scope>NUCLEOTIDE SEQUENCE [LARGE SCALE GENOMIC DNA]</scope>
    <source>
        <strain evidence="6 7">78-1</strain>
    </source>
</reference>
<dbReference type="InterPro" id="IPR008930">
    <property type="entry name" value="Terpenoid_cyclase/PrenylTrfase"/>
</dbReference>
<accession>A0A073IRG4</accession>
<dbReference type="GO" id="GO:0004866">
    <property type="term" value="F:endopeptidase inhibitor activity"/>
    <property type="evidence" value="ECO:0007669"/>
    <property type="project" value="InterPro"/>
</dbReference>
<feature type="domain" description="Alpha-2-macroglobulin" evidence="5">
    <location>
        <begin position="1113"/>
        <end position="1201"/>
    </location>
</feature>
<dbReference type="Pfam" id="PF01835">
    <property type="entry name" value="MG2"/>
    <property type="match status" value="1"/>
</dbReference>
<dbReference type="Gene3D" id="2.60.40.1930">
    <property type="match status" value="1"/>
</dbReference>
<evidence type="ECO:0008006" key="8">
    <source>
        <dbReference type="Google" id="ProtNLM"/>
    </source>
</evidence>
<protein>
    <recommendedName>
        <fullName evidence="8">Alpha-2-macroglobulin domain-containing protein</fullName>
    </recommendedName>
</protein>
<gene>
    <name evidence="6" type="ORF">EH55_06575</name>
</gene>
<dbReference type="GeneID" id="90983931"/>
<dbReference type="Pfam" id="PF00207">
    <property type="entry name" value="A2M"/>
    <property type="match status" value="1"/>
</dbReference>
<dbReference type="Pfam" id="PF11974">
    <property type="entry name" value="bMG3"/>
    <property type="match status" value="1"/>
</dbReference>